<dbReference type="InterPro" id="IPR019141">
    <property type="entry name" value="DUF2045"/>
</dbReference>
<dbReference type="PANTHER" id="PTHR21477">
    <property type="entry name" value="ZGC:172139"/>
    <property type="match status" value="1"/>
</dbReference>
<gene>
    <name evidence="2" type="ORF">CBR_g49495</name>
</gene>
<feature type="compositionally biased region" description="Basic and acidic residues" evidence="1">
    <location>
        <begin position="21"/>
        <end position="30"/>
    </location>
</feature>
<dbReference type="Pfam" id="PF09741">
    <property type="entry name" value="DUF2045"/>
    <property type="match status" value="1"/>
</dbReference>
<feature type="region of interest" description="Disordered" evidence="1">
    <location>
        <begin position="402"/>
        <end position="441"/>
    </location>
</feature>
<evidence type="ECO:0000313" key="2">
    <source>
        <dbReference type="EMBL" id="GBG65134.1"/>
    </source>
</evidence>
<dbReference type="Proteomes" id="UP000265515">
    <property type="component" value="Unassembled WGS sequence"/>
</dbReference>
<feature type="region of interest" description="Disordered" evidence="1">
    <location>
        <begin position="1"/>
        <end position="89"/>
    </location>
</feature>
<feature type="compositionally biased region" description="Basic and acidic residues" evidence="1">
    <location>
        <begin position="40"/>
        <end position="77"/>
    </location>
</feature>
<protein>
    <submittedName>
        <fullName evidence="2">Uncharacterized protein</fullName>
    </submittedName>
</protein>
<organism evidence="2 3">
    <name type="scientific">Chara braunii</name>
    <name type="common">Braun's stonewort</name>
    <dbReference type="NCBI Taxonomy" id="69332"/>
    <lineage>
        <taxon>Eukaryota</taxon>
        <taxon>Viridiplantae</taxon>
        <taxon>Streptophyta</taxon>
        <taxon>Charophyceae</taxon>
        <taxon>Charales</taxon>
        <taxon>Characeae</taxon>
        <taxon>Chara</taxon>
    </lineage>
</organism>
<dbReference type="OrthoDB" id="1906921at2759"/>
<feature type="compositionally biased region" description="Low complexity" evidence="1">
    <location>
        <begin position="412"/>
        <end position="441"/>
    </location>
</feature>
<accession>A0A388K503</accession>
<comment type="caution">
    <text evidence="2">The sequence shown here is derived from an EMBL/GenBank/DDBJ whole genome shotgun (WGS) entry which is preliminary data.</text>
</comment>
<name>A0A388K503_CHABU</name>
<dbReference type="AlphaFoldDB" id="A0A388K503"/>
<dbReference type="PANTHER" id="PTHR21477:SF13">
    <property type="entry name" value="KIAA0930"/>
    <property type="match status" value="1"/>
</dbReference>
<feature type="compositionally biased region" description="Polar residues" evidence="1">
    <location>
        <begin position="1"/>
        <end position="10"/>
    </location>
</feature>
<keyword evidence="3" id="KW-1185">Reference proteome</keyword>
<evidence type="ECO:0000313" key="3">
    <source>
        <dbReference type="Proteomes" id="UP000265515"/>
    </source>
</evidence>
<dbReference type="EMBL" id="BFEA01000058">
    <property type="protein sequence ID" value="GBG65134.1"/>
    <property type="molecule type" value="Genomic_DNA"/>
</dbReference>
<dbReference type="OMA" id="ICSHQAL"/>
<sequence>MTDQELSSAGSAAPPPVTKTTPDRTKDKDPLNSLPTVREALPRESKDSAGPFERKKSFRDSRSKRDRDKKNGEEKLILDPSGPNRTLPTRELLEIVKKYSAFLRPSTQAQQDGHAEVVEGSAEFWREMVDMFFVRGQAQHAAQHQDDMLFFVRPQNLMPEYGSQLSYEETLISPYFVRRWASELPKVVAYDKDVDWRRSFYLNLIVHTTFALTVAVCSRRALSDQRKTGGGPPVSVTPMFKVTKTVYASPACARIDMDTSKAQETVPSYPDICFAVDDYDDSFDSVILSDPDHCFCVLLNARGGASFPIDDDTDVPFKRSLSKRSSGEGGGGGDSHKVTLFSGFVGYDMVRSAFNGGRGKLATLFPYAANGRAERLVMKGPGGRGEADVAVTNVPPARLEQVTPHQVDSGDQSSQTASASPSQDEGVNPPGNEPIGNPPEGAFGLFVRKAAQVARSAANNVASAYAVGRSESGPLPLRCCLMSLSLPWDSLAFDLLFKNAGRGR</sequence>
<reference evidence="2 3" key="1">
    <citation type="journal article" date="2018" name="Cell">
        <title>The Chara Genome: Secondary Complexity and Implications for Plant Terrestrialization.</title>
        <authorList>
            <person name="Nishiyama T."/>
            <person name="Sakayama H."/>
            <person name="Vries J.D."/>
            <person name="Buschmann H."/>
            <person name="Saint-Marcoux D."/>
            <person name="Ullrich K.K."/>
            <person name="Haas F.B."/>
            <person name="Vanderstraeten L."/>
            <person name="Becker D."/>
            <person name="Lang D."/>
            <person name="Vosolsobe S."/>
            <person name="Rombauts S."/>
            <person name="Wilhelmsson P.K.I."/>
            <person name="Janitza P."/>
            <person name="Kern R."/>
            <person name="Heyl A."/>
            <person name="Rumpler F."/>
            <person name="Villalobos L.I.A.C."/>
            <person name="Clay J.M."/>
            <person name="Skokan R."/>
            <person name="Toyoda A."/>
            <person name="Suzuki Y."/>
            <person name="Kagoshima H."/>
            <person name="Schijlen E."/>
            <person name="Tajeshwar N."/>
            <person name="Catarino B."/>
            <person name="Hetherington A.J."/>
            <person name="Saltykova A."/>
            <person name="Bonnot C."/>
            <person name="Breuninger H."/>
            <person name="Symeonidi A."/>
            <person name="Radhakrishnan G.V."/>
            <person name="Van Nieuwerburgh F."/>
            <person name="Deforce D."/>
            <person name="Chang C."/>
            <person name="Karol K.G."/>
            <person name="Hedrich R."/>
            <person name="Ulvskov P."/>
            <person name="Glockner G."/>
            <person name="Delwiche C.F."/>
            <person name="Petrasek J."/>
            <person name="Van de Peer Y."/>
            <person name="Friml J."/>
            <person name="Beilby M."/>
            <person name="Dolan L."/>
            <person name="Kohara Y."/>
            <person name="Sugano S."/>
            <person name="Fujiyama A."/>
            <person name="Delaux P.-M."/>
            <person name="Quint M."/>
            <person name="TheiBen G."/>
            <person name="Hagemann M."/>
            <person name="Harholt J."/>
            <person name="Dunand C."/>
            <person name="Zachgo S."/>
            <person name="Langdale J."/>
            <person name="Maumus F."/>
            <person name="Straeten D.V.D."/>
            <person name="Gould S.B."/>
            <person name="Rensing S.A."/>
        </authorList>
    </citation>
    <scope>NUCLEOTIDE SEQUENCE [LARGE SCALE GENOMIC DNA]</scope>
    <source>
        <strain evidence="2 3">S276</strain>
    </source>
</reference>
<proteinExistence type="predicted"/>
<evidence type="ECO:0000256" key="1">
    <source>
        <dbReference type="SAM" id="MobiDB-lite"/>
    </source>
</evidence>
<dbReference type="Gramene" id="GBG65134">
    <property type="protein sequence ID" value="GBG65134"/>
    <property type="gene ID" value="CBR_g49495"/>
</dbReference>